<comment type="caution">
    <text evidence="2">The sequence shown here is derived from an EMBL/GenBank/DDBJ whole genome shotgun (WGS) entry which is preliminary data.</text>
</comment>
<proteinExistence type="predicted"/>
<dbReference type="AlphaFoldDB" id="A0A1B6NY13"/>
<feature type="region of interest" description="Disordered" evidence="1">
    <location>
        <begin position="1"/>
        <end position="50"/>
    </location>
</feature>
<name>A0A1B6NY13_9ZZZZ</name>
<reference evidence="2" key="1">
    <citation type="submission" date="2013-11" db="EMBL/GenBank/DDBJ databases">
        <title>Microbial diversity, functional groups and degradation webs in Northern and Southern Mediterranean and Red Sea marine crude oil polluted sites.</title>
        <authorList>
            <person name="Daffonchio D."/>
            <person name="Mapelli F."/>
            <person name="Ferrer M."/>
            <person name="Richter M."/>
            <person name="Cherif A."/>
            <person name="Malkawi H.I."/>
            <person name="Yakimov M.M."/>
            <person name="Abdel-Fattah Y.R."/>
            <person name="Blaghen M."/>
            <person name="Golyshin P.N."/>
            <person name="Kalogerakis N."/>
            <person name="Boon N."/>
            <person name="Magagnini M."/>
            <person name="Fava F."/>
        </authorList>
    </citation>
    <scope>NUCLEOTIDE SEQUENCE</scope>
</reference>
<evidence type="ECO:0000313" key="2">
    <source>
        <dbReference type="EMBL" id="KTF08284.1"/>
    </source>
</evidence>
<organism evidence="2">
    <name type="scientific">marine sediment metagenome</name>
    <dbReference type="NCBI Taxonomy" id="412755"/>
    <lineage>
        <taxon>unclassified sequences</taxon>
        <taxon>metagenomes</taxon>
        <taxon>ecological metagenomes</taxon>
    </lineage>
</organism>
<accession>A0A1B6NY13</accession>
<dbReference type="EMBL" id="AYSL01000045">
    <property type="protein sequence ID" value="KTF08284.1"/>
    <property type="molecule type" value="Genomic_DNA"/>
</dbReference>
<gene>
    <name evidence="2" type="ORF">MGSAQ_000219</name>
</gene>
<protein>
    <submittedName>
        <fullName evidence="2">Uncharacterized protein</fullName>
    </submittedName>
</protein>
<evidence type="ECO:0000256" key="1">
    <source>
        <dbReference type="SAM" id="MobiDB-lite"/>
    </source>
</evidence>
<sequence>MASAHPRQPSPGPPRPVQGRGRGPGPPCARKRGPVAGRDLFGRSVHVAYP</sequence>